<dbReference type="Proteomes" id="UP000233551">
    <property type="component" value="Unassembled WGS sequence"/>
</dbReference>
<keyword evidence="2" id="KW-1185">Reference proteome</keyword>
<evidence type="ECO:0000313" key="1">
    <source>
        <dbReference type="EMBL" id="PKI30850.1"/>
    </source>
</evidence>
<gene>
    <name evidence="1" type="ORF">CRG98_048759</name>
</gene>
<protein>
    <submittedName>
        <fullName evidence="1">Uncharacterized protein</fullName>
    </submittedName>
</protein>
<sequence length="41" mass="4350">MNITSEHISQIICLARQALDPELAGAGIATLFTAGSSEYQK</sequence>
<dbReference type="EMBL" id="PGOL01023777">
    <property type="protein sequence ID" value="PKI30850.1"/>
    <property type="molecule type" value="Genomic_DNA"/>
</dbReference>
<evidence type="ECO:0000313" key="2">
    <source>
        <dbReference type="Proteomes" id="UP000233551"/>
    </source>
</evidence>
<accession>A0A2I0HH58</accession>
<dbReference type="AlphaFoldDB" id="A0A2I0HH58"/>
<name>A0A2I0HH58_PUNGR</name>
<reference evidence="1 2" key="1">
    <citation type="submission" date="2017-11" db="EMBL/GenBank/DDBJ databases">
        <title>De-novo sequencing of pomegranate (Punica granatum L.) genome.</title>
        <authorList>
            <person name="Akparov Z."/>
            <person name="Amiraslanov A."/>
            <person name="Hajiyeva S."/>
            <person name="Abbasov M."/>
            <person name="Kaur K."/>
            <person name="Hamwieh A."/>
            <person name="Solovyev V."/>
            <person name="Salamov A."/>
            <person name="Braich B."/>
            <person name="Kosarev P."/>
            <person name="Mahmoud A."/>
            <person name="Hajiyev E."/>
            <person name="Babayeva S."/>
            <person name="Izzatullayeva V."/>
            <person name="Mammadov A."/>
            <person name="Mammadov A."/>
            <person name="Sharifova S."/>
            <person name="Ojaghi J."/>
            <person name="Eynullazada K."/>
            <person name="Bayramov B."/>
            <person name="Abdulazimova A."/>
            <person name="Shahmuradov I."/>
        </authorList>
    </citation>
    <scope>NUCLEOTIDE SEQUENCE [LARGE SCALE GENOMIC DNA]</scope>
    <source>
        <strain evidence="2">cv. AG2017</strain>
        <tissue evidence="1">Leaf</tissue>
    </source>
</reference>
<proteinExistence type="predicted"/>
<feature type="non-terminal residue" evidence="1">
    <location>
        <position position="41"/>
    </location>
</feature>
<comment type="caution">
    <text evidence="1">The sequence shown here is derived from an EMBL/GenBank/DDBJ whole genome shotgun (WGS) entry which is preliminary data.</text>
</comment>
<organism evidence="1 2">
    <name type="scientific">Punica granatum</name>
    <name type="common">Pomegranate</name>
    <dbReference type="NCBI Taxonomy" id="22663"/>
    <lineage>
        <taxon>Eukaryota</taxon>
        <taxon>Viridiplantae</taxon>
        <taxon>Streptophyta</taxon>
        <taxon>Embryophyta</taxon>
        <taxon>Tracheophyta</taxon>
        <taxon>Spermatophyta</taxon>
        <taxon>Magnoliopsida</taxon>
        <taxon>eudicotyledons</taxon>
        <taxon>Gunneridae</taxon>
        <taxon>Pentapetalae</taxon>
        <taxon>rosids</taxon>
        <taxon>malvids</taxon>
        <taxon>Myrtales</taxon>
        <taxon>Lythraceae</taxon>
        <taxon>Punica</taxon>
    </lineage>
</organism>